<accession>A0A8D8Z0A8</accession>
<dbReference type="AlphaFoldDB" id="A0A8D8Z0A8"/>
<evidence type="ECO:0000313" key="1">
    <source>
        <dbReference type="EMBL" id="CAG6738362.1"/>
    </source>
</evidence>
<dbReference type="EMBL" id="HBUF01407464">
    <property type="protein sequence ID" value="CAG6738362.1"/>
    <property type="molecule type" value="Transcribed_RNA"/>
</dbReference>
<reference evidence="1" key="1">
    <citation type="submission" date="2021-05" db="EMBL/GenBank/DDBJ databases">
        <authorList>
            <person name="Alioto T."/>
            <person name="Alioto T."/>
            <person name="Gomez Garrido J."/>
        </authorList>
    </citation>
    <scope>NUCLEOTIDE SEQUENCE</scope>
</reference>
<name>A0A8D8Z0A8_9HEMI</name>
<dbReference type="EMBL" id="HBUF01407463">
    <property type="protein sequence ID" value="CAG6738361.1"/>
    <property type="molecule type" value="Transcribed_RNA"/>
</dbReference>
<organism evidence="1">
    <name type="scientific">Cacopsylla melanoneura</name>
    <dbReference type="NCBI Taxonomy" id="428564"/>
    <lineage>
        <taxon>Eukaryota</taxon>
        <taxon>Metazoa</taxon>
        <taxon>Ecdysozoa</taxon>
        <taxon>Arthropoda</taxon>
        <taxon>Hexapoda</taxon>
        <taxon>Insecta</taxon>
        <taxon>Pterygota</taxon>
        <taxon>Neoptera</taxon>
        <taxon>Paraneoptera</taxon>
        <taxon>Hemiptera</taxon>
        <taxon>Sternorrhyncha</taxon>
        <taxon>Psylloidea</taxon>
        <taxon>Psyllidae</taxon>
        <taxon>Psyllinae</taxon>
        <taxon>Cacopsylla</taxon>
    </lineage>
</organism>
<protein>
    <submittedName>
        <fullName evidence="1">Uncharacterized protein</fullName>
    </submittedName>
</protein>
<sequence length="151" mass="17911">MKCTFPDCNQNLSFEYCSDHAKQKSSPFCRYASCFIPTEYIFCTAHNEAFKELKSRRRLALLVLASSSTGMKKFKLTLKIEIVRRIYERHYFCITDKDDILDFLFSFLKPNEIKDIMNKMKKTHGHLFNFYENYFNDAKLLAESRCFSCNI</sequence>
<proteinExistence type="predicted"/>